<evidence type="ECO:0000313" key="9">
    <source>
        <dbReference type="EMBL" id="SDX33313.1"/>
    </source>
</evidence>
<accession>A0A1H3AUJ9</accession>
<dbReference type="STRING" id="589385.SAMN05421504_1021066"/>
<evidence type="ECO:0000256" key="6">
    <source>
        <dbReference type="ARBA" id="ARBA00023136"/>
    </source>
</evidence>
<keyword evidence="10" id="KW-1185">Reference proteome</keyword>
<dbReference type="Proteomes" id="UP000199515">
    <property type="component" value="Unassembled WGS sequence"/>
</dbReference>
<feature type="transmembrane region" description="Helical" evidence="7">
    <location>
        <begin position="238"/>
        <end position="261"/>
    </location>
</feature>
<dbReference type="AlphaFoldDB" id="A0A1H3AUJ9"/>
<sequence>MITAQVRYMLGITVDAMGSGMYVPLSLLYFHQLTGMPLEQVGVIMSAGALLALVSNPIAGVLVDRYGARTVVVGGYFVRAAGFFCYPFVDSPVPMFLAVALVALGDGSFPPAIQSFVAEIAQGDSRDKLLAAQRSLRNAGLGAGGLIAGAALALGSDAAYQVIVVVSGIAYLAAAGFIGTIPSTHIATPKAERVRGGYREVFRNRTFLALTLANVPTAFGYMVLAVSLPVYITQQLGASSSLVGVLYAVNTVGIALLQIPVTRMLTRYRRTRMAALGAAVFSVSFLAFVLLGVFSTGAVLMTGIFAATALFTAGELLHGATASALVASAAPEATRGRHLSVYQLSWAIPIALAPALLTALLTWSAVGMWVLLAAGVAGSALAMLKLEPRLPEAAVRSRLSLIPSE</sequence>
<feature type="transmembrane region" description="Helical" evidence="7">
    <location>
        <begin position="339"/>
        <end position="360"/>
    </location>
</feature>
<feature type="transmembrane region" description="Helical" evidence="7">
    <location>
        <begin position="43"/>
        <end position="63"/>
    </location>
</feature>
<evidence type="ECO:0000256" key="3">
    <source>
        <dbReference type="ARBA" id="ARBA00022475"/>
    </source>
</evidence>
<dbReference type="InterPro" id="IPR011701">
    <property type="entry name" value="MFS"/>
</dbReference>
<dbReference type="InterPro" id="IPR020846">
    <property type="entry name" value="MFS_dom"/>
</dbReference>
<dbReference type="GO" id="GO:0022857">
    <property type="term" value="F:transmembrane transporter activity"/>
    <property type="evidence" value="ECO:0007669"/>
    <property type="project" value="InterPro"/>
</dbReference>
<organism evidence="9 10">
    <name type="scientific">Amycolatopsis xylanica</name>
    <dbReference type="NCBI Taxonomy" id="589385"/>
    <lineage>
        <taxon>Bacteria</taxon>
        <taxon>Bacillati</taxon>
        <taxon>Actinomycetota</taxon>
        <taxon>Actinomycetes</taxon>
        <taxon>Pseudonocardiales</taxon>
        <taxon>Pseudonocardiaceae</taxon>
        <taxon>Amycolatopsis</taxon>
    </lineage>
</organism>
<keyword evidence="5 7" id="KW-1133">Transmembrane helix</keyword>
<dbReference type="RefSeq" id="WP_091288875.1">
    <property type="nucleotide sequence ID" value="NZ_FNON01000002.1"/>
</dbReference>
<feature type="transmembrane region" description="Helical" evidence="7">
    <location>
        <begin position="366"/>
        <end position="386"/>
    </location>
</feature>
<keyword evidence="2" id="KW-0813">Transport</keyword>
<feature type="domain" description="Major facilitator superfamily (MFS) profile" evidence="8">
    <location>
        <begin position="4"/>
        <end position="391"/>
    </location>
</feature>
<dbReference type="InterPro" id="IPR036259">
    <property type="entry name" value="MFS_trans_sf"/>
</dbReference>
<evidence type="ECO:0000259" key="8">
    <source>
        <dbReference type="PROSITE" id="PS50850"/>
    </source>
</evidence>
<feature type="transmembrane region" description="Helical" evidence="7">
    <location>
        <begin position="12"/>
        <end position="31"/>
    </location>
</feature>
<dbReference type="EMBL" id="FNON01000002">
    <property type="protein sequence ID" value="SDX33313.1"/>
    <property type="molecule type" value="Genomic_DNA"/>
</dbReference>
<dbReference type="InterPro" id="IPR050171">
    <property type="entry name" value="MFS_Transporters"/>
</dbReference>
<dbReference type="PROSITE" id="PS50850">
    <property type="entry name" value="MFS"/>
    <property type="match status" value="1"/>
</dbReference>
<dbReference type="SUPFAM" id="SSF103473">
    <property type="entry name" value="MFS general substrate transporter"/>
    <property type="match status" value="1"/>
</dbReference>
<evidence type="ECO:0000313" key="10">
    <source>
        <dbReference type="Proteomes" id="UP000199515"/>
    </source>
</evidence>
<evidence type="ECO:0000256" key="7">
    <source>
        <dbReference type="SAM" id="Phobius"/>
    </source>
</evidence>
<dbReference type="PANTHER" id="PTHR23517:SF2">
    <property type="entry name" value="MULTIDRUG RESISTANCE PROTEIN MDTH"/>
    <property type="match status" value="1"/>
</dbReference>
<dbReference type="InterPro" id="IPR022324">
    <property type="entry name" value="Bacilysin_exporter_BacE_put"/>
</dbReference>
<reference evidence="9 10" key="1">
    <citation type="submission" date="2016-10" db="EMBL/GenBank/DDBJ databases">
        <authorList>
            <person name="de Groot N.N."/>
        </authorList>
    </citation>
    <scope>NUCLEOTIDE SEQUENCE [LARGE SCALE GENOMIC DNA]</scope>
    <source>
        <strain evidence="9 10">CPCC 202699</strain>
    </source>
</reference>
<feature type="transmembrane region" description="Helical" evidence="7">
    <location>
        <begin position="273"/>
        <end position="294"/>
    </location>
</feature>
<feature type="transmembrane region" description="Helical" evidence="7">
    <location>
        <begin position="162"/>
        <end position="186"/>
    </location>
</feature>
<dbReference type="OrthoDB" id="4109786at2"/>
<evidence type="ECO:0000256" key="1">
    <source>
        <dbReference type="ARBA" id="ARBA00004651"/>
    </source>
</evidence>
<dbReference type="GO" id="GO:0005886">
    <property type="term" value="C:plasma membrane"/>
    <property type="evidence" value="ECO:0007669"/>
    <property type="project" value="UniProtKB-SubCell"/>
</dbReference>
<feature type="transmembrane region" description="Helical" evidence="7">
    <location>
        <begin position="300"/>
        <end position="327"/>
    </location>
</feature>
<evidence type="ECO:0000256" key="4">
    <source>
        <dbReference type="ARBA" id="ARBA00022692"/>
    </source>
</evidence>
<protein>
    <submittedName>
        <fullName evidence="9">Dipeptide/tripeptide permease</fullName>
    </submittedName>
</protein>
<proteinExistence type="predicted"/>
<dbReference type="Gene3D" id="1.20.1250.20">
    <property type="entry name" value="MFS general substrate transporter like domains"/>
    <property type="match status" value="1"/>
</dbReference>
<dbReference type="PRINTS" id="PR01988">
    <property type="entry name" value="EXPORTERBACE"/>
</dbReference>
<keyword evidence="6 7" id="KW-0472">Membrane</keyword>
<keyword evidence="4 7" id="KW-0812">Transmembrane</keyword>
<dbReference type="PANTHER" id="PTHR23517">
    <property type="entry name" value="RESISTANCE PROTEIN MDTM, PUTATIVE-RELATED-RELATED"/>
    <property type="match status" value="1"/>
</dbReference>
<name>A0A1H3AUJ9_9PSEU</name>
<keyword evidence="3" id="KW-1003">Cell membrane</keyword>
<comment type="subcellular location">
    <subcellularLocation>
        <location evidence="1">Cell membrane</location>
        <topology evidence="1">Multi-pass membrane protein</topology>
    </subcellularLocation>
</comment>
<evidence type="ECO:0000256" key="5">
    <source>
        <dbReference type="ARBA" id="ARBA00022989"/>
    </source>
</evidence>
<feature type="transmembrane region" description="Helical" evidence="7">
    <location>
        <begin position="207"/>
        <end position="232"/>
    </location>
</feature>
<dbReference type="Pfam" id="PF07690">
    <property type="entry name" value="MFS_1"/>
    <property type="match status" value="1"/>
</dbReference>
<gene>
    <name evidence="9" type="ORF">SAMN05421504_1021066</name>
</gene>
<evidence type="ECO:0000256" key="2">
    <source>
        <dbReference type="ARBA" id="ARBA00022448"/>
    </source>
</evidence>